<comment type="caution">
    <text evidence="7">The sequence shown here is derived from an EMBL/GenBank/DDBJ whole genome shotgun (WGS) entry which is preliminary data.</text>
</comment>
<keyword evidence="1 5" id="KW-0645">Protease</keyword>
<dbReference type="InterPro" id="IPR009003">
    <property type="entry name" value="Peptidase_S1_PA"/>
</dbReference>
<evidence type="ECO:0000259" key="6">
    <source>
        <dbReference type="PROSITE" id="PS50240"/>
    </source>
</evidence>
<name>A0AAN8XU83_HALRR</name>
<gene>
    <name evidence="7" type="primary">TMPRSS6_8</name>
    <name evidence="7" type="ORF">SK128_021854</name>
</gene>
<dbReference type="InterPro" id="IPR001314">
    <property type="entry name" value="Peptidase_S1A"/>
</dbReference>
<dbReference type="InterPro" id="IPR018114">
    <property type="entry name" value="TRYPSIN_HIS"/>
</dbReference>
<keyword evidence="8" id="KW-1185">Reference proteome</keyword>
<dbReference type="InterPro" id="IPR033116">
    <property type="entry name" value="TRYPSIN_SER"/>
</dbReference>
<dbReference type="Gene3D" id="2.40.10.10">
    <property type="entry name" value="Trypsin-like serine proteases"/>
    <property type="match status" value="1"/>
</dbReference>
<dbReference type="InterPro" id="IPR001254">
    <property type="entry name" value="Trypsin_dom"/>
</dbReference>
<reference evidence="7 8" key="1">
    <citation type="submission" date="2023-11" db="EMBL/GenBank/DDBJ databases">
        <title>Halocaridina rubra genome assembly.</title>
        <authorList>
            <person name="Smith C."/>
        </authorList>
    </citation>
    <scope>NUCLEOTIDE SEQUENCE [LARGE SCALE GENOMIC DNA]</scope>
    <source>
        <strain evidence="7">EP-1</strain>
        <tissue evidence="7">Whole</tissue>
    </source>
</reference>
<keyword evidence="3 5" id="KW-0720">Serine protease</keyword>
<dbReference type="AlphaFoldDB" id="A0AAN8XU83"/>
<dbReference type="PRINTS" id="PR00722">
    <property type="entry name" value="CHYMOTRYPSIN"/>
</dbReference>
<proteinExistence type="predicted"/>
<dbReference type="PROSITE" id="PS50240">
    <property type="entry name" value="TRYPSIN_DOM"/>
    <property type="match status" value="1"/>
</dbReference>
<sequence length="380" mass="40704">MENKRRGENELWETEAAQLISCIEATQVRDEKEKMGYELALQVAESCHHSDWATTTDKSQNVMTQPDQTSTFPVDHLYQPIAVDTSVVAMASLQILCVFELLLMGVASWAAPQHAEFVVEPRVLYDTTCRCGQKGAARIVGGNDATINEWPWQAALMYAGSQQFCGGSLINDRYVLTAAHCIEGLQASDMNVRLGEHRLSTTGETTHVTRSVSQIIGHAQYSPGDELNDIALLKLSSPVTVDPTVLPVCMPPPNPTYANQEATVTGWGTTSSGGSSSDTLKEVVVPVLSNTACQATNYGTAIKDTMLCAGEAGKDSCQGDSGGPLVFQDGGGNYDQIGVVSWGSGCASPGYPGVYTRVNKYLDWIKDNTADGVYCSGAVL</sequence>
<evidence type="ECO:0000256" key="2">
    <source>
        <dbReference type="ARBA" id="ARBA00022801"/>
    </source>
</evidence>
<dbReference type="InterPro" id="IPR043504">
    <property type="entry name" value="Peptidase_S1_PA_chymotrypsin"/>
</dbReference>
<evidence type="ECO:0000256" key="1">
    <source>
        <dbReference type="ARBA" id="ARBA00022670"/>
    </source>
</evidence>
<dbReference type="Pfam" id="PF00089">
    <property type="entry name" value="Trypsin"/>
    <property type="match status" value="1"/>
</dbReference>
<evidence type="ECO:0000256" key="5">
    <source>
        <dbReference type="RuleBase" id="RU363034"/>
    </source>
</evidence>
<evidence type="ECO:0000256" key="3">
    <source>
        <dbReference type="ARBA" id="ARBA00022825"/>
    </source>
</evidence>
<dbReference type="GO" id="GO:0004252">
    <property type="term" value="F:serine-type endopeptidase activity"/>
    <property type="evidence" value="ECO:0007669"/>
    <property type="project" value="InterPro"/>
</dbReference>
<feature type="domain" description="Peptidase S1" evidence="6">
    <location>
        <begin position="139"/>
        <end position="370"/>
    </location>
</feature>
<dbReference type="GO" id="GO:0006508">
    <property type="term" value="P:proteolysis"/>
    <property type="evidence" value="ECO:0007669"/>
    <property type="project" value="UniProtKB-KW"/>
</dbReference>
<organism evidence="7 8">
    <name type="scientific">Halocaridina rubra</name>
    <name type="common">Hawaiian red shrimp</name>
    <dbReference type="NCBI Taxonomy" id="373956"/>
    <lineage>
        <taxon>Eukaryota</taxon>
        <taxon>Metazoa</taxon>
        <taxon>Ecdysozoa</taxon>
        <taxon>Arthropoda</taxon>
        <taxon>Crustacea</taxon>
        <taxon>Multicrustacea</taxon>
        <taxon>Malacostraca</taxon>
        <taxon>Eumalacostraca</taxon>
        <taxon>Eucarida</taxon>
        <taxon>Decapoda</taxon>
        <taxon>Pleocyemata</taxon>
        <taxon>Caridea</taxon>
        <taxon>Atyoidea</taxon>
        <taxon>Atyidae</taxon>
        <taxon>Halocaridina</taxon>
    </lineage>
</organism>
<evidence type="ECO:0000256" key="4">
    <source>
        <dbReference type="ARBA" id="ARBA00023157"/>
    </source>
</evidence>
<dbReference type="EMBL" id="JAXCGZ010002153">
    <property type="protein sequence ID" value="KAK7084304.1"/>
    <property type="molecule type" value="Genomic_DNA"/>
</dbReference>
<dbReference type="EC" id="3.4.21.106" evidence="7"/>
<dbReference type="PANTHER" id="PTHR24252:SF7">
    <property type="entry name" value="HYALIN"/>
    <property type="match status" value="1"/>
</dbReference>
<dbReference type="SMART" id="SM00020">
    <property type="entry name" value="Tryp_SPc"/>
    <property type="match status" value="1"/>
</dbReference>
<dbReference type="CDD" id="cd00190">
    <property type="entry name" value="Tryp_SPc"/>
    <property type="match status" value="1"/>
</dbReference>
<evidence type="ECO:0000313" key="7">
    <source>
        <dbReference type="EMBL" id="KAK7084304.1"/>
    </source>
</evidence>
<dbReference type="PANTHER" id="PTHR24252">
    <property type="entry name" value="ACROSIN-RELATED"/>
    <property type="match status" value="1"/>
</dbReference>
<accession>A0AAN8XU83</accession>
<dbReference type="SUPFAM" id="SSF50494">
    <property type="entry name" value="Trypsin-like serine proteases"/>
    <property type="match status" value="1"/>
</dbReference>
<keyword evidence="4" id="KW-1015">Disulfide bond</keyword>
<protein>
    <submittedName>
        <fullName evidence="7">Transmembrane protease serine 6</fullName>
        <ecNumber evidence="7">3.4.21.106</ecNumber>
    </submittedName>
</protein>
<dbReference type="PROSITE" id="PS00135">
    <property type="entry name" value="TRYPSIN_SER"/>
    <property type="match status" value="1"/>
</dbReference>
<evidence type="ECO:0000313" key="8">
    <source>
        <dbReference type="Proteomes" id="UP001381693"/>
    </source>
</evidence>
<keyword evidence="2 5" id="KW-0378">Hydrolase</keyword>
<dbReference type="Proteomes" id="UP001381693">
    <property type="component" value="Unassembled WGS sequence"/>
</dbReference>
<keyword evidence="7" id="KW-0812">Transmembrane</keyword>
<dbReference type="FunFam" id="2.40.10.10:FF:000006">
    <property type="entry name" value="Serine proteinase stubble"/>
    <property type="match status" value="1"/>
</dbReference>
<dbReference type="PROSITE" id="PS00134">
    <property type="entry name" value="TRYPSIN_HIS"/>
    <property type="match status" value="1"/>
</dbReference>
<keyword evidence="7" id="KW-0472">Membrane</keyword>